<evidence type="ECO:0000256" key="3">
    <source>
        <dbReference type="ARBA" id="ARBA00004906"/>
    </source>
</evidence>
<dbReference type="Proteomes" id="UP001497512">
    <property type="component" value="Chromosome 8"/>
</dbReference>
<keyword evidence="8 14" id="KW-0833">Ubl conjugation pathway</keyword>
<name>A0ABP0V0E7_9BRYO</name>
<evidence type="ECO:0000256" key="10">
    <source>
        <dbReference type="ARBA" id="ARBA00022853"/>
    </source>
</evidence>
<dbReference type="InterPro" id="IPR017907">
    <property type="entry name" value="Znf_RING_CS"/>
</dbReference>
<evidence type="ECO:0000256" key="4">
    <source>
        <dbReference type="ARBA" id="ARBA00005555"/>
    </source>
</evidence>
<comment type="pathway">
    <text evidence="3 14">Protein modification; protein ubiquitination.</text>
</comment>
<evidence type="ECO:0000256" key="2">
    <source>
        <dbReference type="ARBA" id="ARBA00004123"/>
    </source>
</evidence>
<dbReference type="InterPro" id="IPR018957">
    <property type="entry name" value="Znf_C3HC4_RING-type"/>
</dbReference>
<evidence type="ECO:0000256" key="16">
    <source>
        <dbReference type="SAM" id="MobiDB-lite"/>
    </source>
</evidence>
<dbReference type="InterPro" id="IPR001841">
    <property type="entry name" value="Znf_RING"/>
</dbReference>
<dbReference type="SUPFAM" id="SSF57850">
    <property type="entry name" value="RING/U-box"/>
    <property type="match status" value="1"/>
</dbReference>
<feature type="coiled-coil region" evidence="15">
    <location>
        <begin position="707"/>
        <end position="741"/>
    </location>
</feature>
<dbReference type="SMART" id="SM00184">
    <property type="entry name" value="RING"/>
    <property type="match status" value="1"/>
</dbReference>
<keyword evidence="19" id="KW-1185">Reference proteome</keyword>
<evidence type="ECO:0000256" key="1">
    <source>
        <dbReference type="ARBA" id="ARBA00000900"/>
    </source>
</evidence>
<dbReference type="PROSITE" id="PS50089">
    <property type="entry name" value="ZF_RING_2"/>
    <property type="match status" value="1"/>
</dbReference>
<evidence type="ECO:0000256" key="8">
    <source>
        <dbReference type="ARBA" id="ARBA00022786"/>
    </source>
</evidence>
<dbReference type="CDD" id="cd16499">
    <property type="entry name" value="RING-HC_Bre1-like"/>
    <property type="match status" value="1"/>
</dbReference>
<proteinExistence type="inferred from homology"/>
<keyword evidence="5 14" id="KW-0808">Transferase</keyword>
<dbReference type="InterPro" id="IPR013083">
    <property type="entry name" value="Znf_RING/FYVE/PHD"/>
</dbReference>
<organism evidence="18 19">
    <name type="scientific">Sphagnum troendelagicum</name>
    <dbReference type="NCBI Taxonomy" id="128251"/>
    <lineage>
        <taxon>Eukaryota</taxon>
        <taxon>Viridiplantae</taxon>
        <taxon>Streptophyta</taxon>
        <taxon>Embryophyta</taxon>
        <taxon>Bryophyta</taxon>
        <taxon>Sphagnophytina</taxon>
        <taxon>Sphagnopsida</taxon>
        <taxon>Sphagnales</taxon>
        <taxon>Sphagnaceae</taxon>
        <taxon>Sphagnum</taxon>
    </lineage>
</organism>
<dbReference type="Gene3D" id="3.30.40.10">
    <property type="entry name" value="Zinc/RING finger domain, C3HC4 (zinc finger)"/>
    <property type="match status" value="1"/>
</dbReference>
<reference evidence="18" key="1">
    <citation type="submission" date="2024-02" db="EMBL/GenBank/DDBJ databases">
        <authorList>
            <consortium name="ELIXIR-Norway"/>
            <consortium name="Elixir Norway"/>
        </authorList>
    </citation>
    <scope>NUCLEOTIDE SEQUENCE</scope>
</reference>
<dbReference type="PROSITE" id="PS00518">
    <property type="entry name" value="ZF_RING_1"/>
    <property type="match status" value="1"/>
</dbReference>
<dbReference type="EMBL" id="OZ019900">
    <property type="protein sequence ID" value="CAK9234065.1"/>
    <property type="molecule type" value="Genomic_DNA"/>
</dbReference>
<comment type="subcellular location">
    <subcellularLocation>
        <location evidence="2 14">Nucleus</location>
    </subcellularLocation>
</comment>
<feature type="coiled-coil region" evidence="15">
    <location>
        <begin position="318"/>
        <end position="399"/>
    </location>
</feature>
<keyword evidence="11 14" id="KW-0175">Coiled coil</keyword>
<evidence type="ECO:0000256" key="7">
    <source>
        <dbReference type="ARBA" id="ARBA00022771"/>
    </source>
</evidence>
<evidence type="ECO:0000256" key="12">
    <source>
        <dbReference type="ARBA" id="ARBA00023242"/>
    </source>
</evidence>
<feature type="domain" description="RING-type" evidence="17">
    <location>
        <begin position="841"/>
        <end position="879"/>
    </location>
</feature>
<dbReference type="PANTHER" id="PTHR23163:SF0">
    <property type="entry name" value="E3 UBIQUITIN-PROTEIN LIGASE BRE1"/>
    <property type="match status" value="1"/>
</dbReference>
<evidence type="ECO:0000256" key="11">
    <source>
        <dbReference type="ARBA" id="ARBA00023054"/>
    </source>
</evidence>
<evidence type="ECO:0000256" key="13">
    <source>
        <dbReference type="PROSITE-ProRule" id="PRU00175"/>
    </source>
</evidence>
<sequence length="893" mass="100809">MGSTEEPERKRRHLSNNNNNNAHSVSPPLKKQQPLIPSCDEKKVDAAMLQYQNQKLAQQLDVQRTEIGVLEGKCNSLRSKQASYDDTLVTINRVWNQLVDDLELLAVRANAASNGIRIPEPASLTNGKVNAAGPPEEIFLRRLLDRGATETRTIKESNSVEMGLASRKSSTIKTMKMLVQAIDIQRAKNEELAASLRGVLSADVAGQLLQKTDEELRSEMKRLRTVMDSLHLSHKEIVAEAGSFKDCHAKDQAEIMRLSGELEEASAELETSRRKLAALRSQKEDMFVGPPTPGAMQPGVKFEFGDGIAGPEKASREARELEASLEEAKTLADRRLSELQEALQIQLNQSQELQHMQDLLDDEQRVLASQPYQLLNDQVQYLRSEVERYEGLVDQMQADRDAVLRREREMTLKAEASEAARRANTLSDAQAAELESKLQLCMSERDALQLRLEEATQASGRKESVAELKVMVATLHKEMSMMQLQLNKYKEAACAVHSLRAEIQSTAASLDRKAMECKNLSEQCASQVMELSRVKDEVGGLRESEQELTLILDMLIRESPDSRDMMELRQAECRAWAQVEHLKVALDEHSLELRVKAANEAEAVCQQRLTAAEAEIAGLRQRLDALDRVDMELRESLKAKSEEGDAFIAEIEVIGQAYEDMQTQNQRLLQQITERDDFNTQLVSESLKAKQLQTSLLAEKQVLASRMQHANAAADMHKQRVSRLEDQARLLIEQLGKAMDESRQYASALEMTKRKTVETEKELLSMKSALDVAHKGLDDRNHRLADAQADLEKERFEKRRVQEEFEALNSKMTRLHSHRDGGLILERLQGEIKEYKAILKCSVCHDRPKEVVITKCYHLFCGPCIQRNLDLRHRKCPGCGVPFGQNDVRNVYI</sequence>
<evidence type="ECO:0000256" key="9">
    <source>
        <dbReference type="ARBA" id="ARBA00022833"/>
    </source>
</evidence>
<comment type="catalytic activity">
    <reaction evidence="1 14">
        <text>S-ubiquitinyl-[E2 ubiquitin-conjugating enzyme]-L-cysteine + [acceptor protein]-L-lysine = [E2 ubiquitin-conjugating enzyme]-L-cysteine + N(6)-ubiquitinyl-[acceptor protein]-L-lysine.</text>
        <dbReference type="EC" id="2.3.2.27"/>
    </reaction>
</comment>
<evidence type="ECO:0000256" key="6">
    <source>
        <dbReference type="ARBA" id="ARBA00022723"/>
    </source>
</evidence>
<keyword evidence="12 14" id="KW-0539">Nucleus</keyword>
<protein>
    <recommendedName>
        <fullName evidence="14">E3 ubiquitin protein ligase</fullName>
        <ecNumber evidence="14">2.3.2.27</ecNumber>
    </recommendedName>
</protein>
<dbReference type="PANTHER" id="PTHR23163">
    <property type="entry name" value="RING FINGER PROTEIN-RELATED"/>
    <property type="match status" value="1"/>
</dbReference>
<feature type="coiled-coil region" evidence="15">
    <location>
        <begin position="784"/>
        <end position="811"/>
    </location>
</feature>
<accession>A0ABP0V0E7</accession>
<evidence type="ECO:0000313" key="19">
    <source>
        <dbReference type="Proteomes" id="UP001497512"/>
    </source>
</evidence>
<feature type="coiled-coil region" evidence="15">
    <location>
        <begin position="431"/>
        <end position="458"/>
    </location>
</feature>
<feature type="region of interest" description="Disordered" evidence="16">
    <location>
        <begin position="1"/>
        <end position="35"/>
    </location>
</feature>
<keyword evidence="6 14" id="KW-0479">Metal-binding</keyword>
<gene>
    <name evidence="18" type="ORF">CSSPTR1EN2_LOCUS21978</name>
</gene>
<dbReference type="EC" id="2.3.2.27" evidence="14"/>
<feature type="coiled-coil region" evidence="15">
    <location>
        <begin position="248"/>
        <end position="282"/>
    </location>
</feature>
<dbReference type="Pfam" id="PF00097">
    <property type="entry name" value="zf-C3HC4"/>
    <property type="match status" value="1"/>
</dbReference>
<comment type="similarity">
    <text evidence="4 14">Belongs to the BRE1 family.</text>
</comment>
<keyword evidence="7 13" id="KW-0863">Zinc-finger</keyword>
<keyword evidence="9 14" id="KW-0862">Zinc</keyword>
<evidence type="ECO:0000259" key="17">
    <source>
        <dbReference type="PROSITE" id="PS50089"/>
    </source>
</evidence>
<evidence type="ECO:0000256" key="15">
    <source>
        <dbReference type="SAM" id="Coils"/>
    </source>
</evidence>
<evidence type="ECO:0000313" key="18">
    <source>
        <dbReference type="EMBL" id="CAK9234065.1"/>
    </source>
</evidence>
<evidence type="ECO:0000256" key="14">
    <source>
        <dbReference type="RuleBase" id="RU365038"/>
    </source>
</evidence>
<dbReference type="InterPro" id="IPR013956">
    <property type="entry name" value="E3_ubiquit_lig_Bre1"/>
</dbReference>
<evidence type="ECO:0000256" key="5">
    <source>
        <dbReference type="ARBA" id="ARBA00022679"/>
    </source>
</evidence>
<keyword evidence="10 14" id="KW-0156">Chromatin regulator</keyword>